<evidence type="ECO:0000313" key="2">
    <source>
        <dbReference type="Proteomes" id="UP000664169"/>
    </source>
</evidence>
<sequence>MWAWGAATIRNPAQDKLLKTVAWTQVVSCTVFQALENAAYLATKGVLEVKGERIVGWYRWSARFWAVHVLMEFVRLWRVGQTADLKDEKAEAKWWRDLYVNVAWAPMTWHYSVAGGLISEASVAGLGLVAGVLGLREAWKVTA</sequence>
<dbReference type="OrthoDB" id="10005898at2759"/>
<organism evidence="1 2">
    <name type="scientific">Gomphillus americanus</name>
    <dbReference type="NCBI Taxonomy" id="1940652"/>
    <lineage>
        <taxon>Eukaryota</taxon>
        <taxon>Fungi</taxon>
        <taxon>Dikarya</taxon>
        <taxon>Ascomycota</taxon>
        <taxon>Pezizomycotina</taxon>
        <taxon>Lecanoromycetes</taxon>
        <taxon>OSLEUM clade</taxon>
        <taxon>Ostropomycetidae</taxon>
        <taxon>Ostropales</taxon>
        <taxon>Graphidaceae</taxon>
        <taxon>Gomphilloideae</taxon>
        <taxon>Gomphillus</taxon>
    </lineage>
</organism>
<protein>
    <submittedName>
        <fullName evidence="1">Uncharacterized protein</fullName>
    </submittedName>
</protein>
<dbReference type="EMBL" id="CAJPDQ010000024">
    <property type="protein sequence ID" value="CAF9926017.1"/>
    <property type="molecule type" value="Genomic_DNA"/>
</dbReference>
<dbReference type="Proteomes" id="UP000664169">
    <property type="component" value="Unassembled WGS sequence"/>
</dbReference>
<dbReference type="AlphaFoldDB" id="A0A8H3IFE3"/>
<proteinExistence type="predicted"/>
<reference evidence="1" key="1">
    <citation type="submission" date="2021-03" db="EMBL/GenBank/DDBJ databases">
        <authorList>
            <person name="Tagirdzhanova G."/>
        </authorList>
    </citation>
    <scope>NUCLEOTIDE SEQUENCE</scope>
</reference>
<name>A0A8H3IFE3_9LECA</name>
<accession>A0A8H3IFE3</accession>
<evidence type="ECO:0000313" key="1">
    <source>
        <dbReference type="EMBL" id="CAF9926017.1"/>
    </source>
</evidence>
<comment type="caution">
    <text evidence="1">The sequence shown here is derived from an EMBL/GenBank/DDBJ whole genome shotgun (WGS) entry which is preliminary data.</text>
</comment>
<gene>
    <name evidence="1" type="ORF">GOMPHAMPRED_004037</name>
</gene>
<keyword evidence="2" id="KW-1185">Reference proteome</keyword>